<accession>A0ABT1TAZ0</accession>
<comment type="caution">
    <text evidence="2">The sequence shown here is derived from an EMBL/GenBank/DDBJ whole genome shotgun (WGS) entry which is preliminary data.</text>
</comment>
<protein>
    <submittedName>
        <fullName evidence="2">Uncharacterized protein</fullName>
    </submittedName>
</protein>
<feature type="transmembrane region" description="Helical" evidence="1">
    <location>
        <begin position="40"/>
        <end position="61"/>
    </location>
</feature>
<name>A0ABT1TAZ0_9SPHI</name>
<gene>
    <name evidence="2" type="ORF">NPE20_26565</name>
</gene>
<sequence>MTKKLIIKNVLLGFLSWLIPFAVSFLFYKPGGELVVPYATFKSVILLVGTISGCYLLYRYFKFVEHHFIKNGIMVGLSWLVLNIVLDTLILIPMMKSTFTAYFISIGLGYVAIPVISIAMGSILDNKLKKL</sequence>
<evidence type="ECO:0000256" key="1">
    <source>
        <dbReference type="SAM" id="Phobius"/>
    </source>
</evidence>
<keyword evidence="3" id="KW-1185">Reference proteome</keyword>
<evidence type="ECO:0000313" key="3">
    <source>
        <dbReference type="Proteomes" id="UP001204376"/>
    </source>
</evidence>
<keyword evidence="1" id="KW-0812">Transmembrane</keyword>
<proteinExistence type="predicted"/>
<keyword evidence="1" id="KW-0472">Membrane</keyword>
<dbReference type="Proteomes" id="UP001204376">
    <property type="component" value="Unassembled WGS sequence"/>
</dbReference>
<feature type="transmembrane region" description="Helical" evidence="1">
    <location>
        <begin position="9"/>
        <end position="28"/>
    </location>
</feature>
<organism evidence="2 3">
    <name type="scientific">Mucilaginibacter aquariorum</name>
    <dbReference type="NCBI Taxonomy" id="2967225"/>
    <lineage>
        <taxon>Bacteria</taxon>
        <taxon>Pseudomonadati</taxon>
        <taxon>Bacteroidota</taxon>
        <taxon>Sphingobacteriia</taxon>
        <taxon>Sphingobacteriales</taxon>
        <taxon>Sphingobacteriaceae</taxon>
        <taxon>Mucilaginibacter</taxon>
    </lineage>
</organism>
<feature type="transmembrane region" description="Helical" evidence="1">
    <location>
        <begin position="101"/>
        <end position="124"/>
    </location>
</feature>
<feature type="transmembrane region" description="Helical" evidence="1">
    <location>
        <begin position="73"/>
        <end position="95"/>
    </location>
</feature>
<dbReference type="EMBL" id="JANHOH010000017">
    <property type="protein sequence ID" value="MCQ6961565.1"/>
    <property type="molecule type" value="Genomic_DNA"/>
</dbReference>
<keyword evidence="1" id="KW-1133">Transmembrane helix</keyword>
<dbReference type="RefSeq" id="WP_256541731.1">
    <property type="nucleotide sequence ID" value="NZ_JANHOH010000017.1"/>
</dbReference>
<reference evidence="2 3" key="1">
    <citation type="submission" date="2022-07" db="EMBL/GenBank/DDBJ databases">
        <title>Mucilaginibacter sp. JC4.</title>
        <authorList>
            <person name="Le V."/>
            <person name="Ko S.-R."/>
            <person name="Ahn C.-Y."/>
            <person name="Oh H.-M."/>
        </authorList>
    </citation>
    <scope>NUCLEOTIDE SEQUENCE [LARGE SCALE GENOMIC DNA]</scope>
    <source>
        <strain evidence="2 3">JC4</strain>
    </source>
</reference>
<evidence type="ECO:0000313" key="2">
    <source>
        <dbReference type="EMBL" id="MCQ6961565.1"/>
    </source>
</evidence>